<sequence length="158" mass="16993">MKKISAISRMMGSVCLCVFSVAIGILPEAAWGGVVPIRREGGLPFVQVEVNGKAQKLLIDSGSTHSFLTFAQAQSLGLTNALGHQGQIYYQIGAEALSMRRSPLVQVEVNFGGHKVTTDIGVLWSGQYGIIGQDILSQFAIRIEPGQLILENLSAPRR</sequence>
<organism evidence="1">
    <name type="scientific">Planktothricoides sp. SpSt-374</name>
    <dbReference type="NCBI Taxonomy" id="2282167"/>
    <lineage>
        <taxon>Bacteria</taxon>
        <taxon>Bacillati</taxon>
        <taxon>Cyanobacteriota</taxon>
        <taxon>Cyanophyceae</taxon>
        <taxon>Oscillatoriophycideae</taxon>
        <taxon>Oscillatoriales</taxon>
        <taxon>Oscillatoriaceae</taxon>
        <taxon>Planktothricoides</taxon>
    </lineage>
</organism>
<dbReference type="InterPro" id="IPR001969">
    <property type="entry name" value="Aspartic_peptidase_AS"/>
</dbReference>
<dbReference type="Pfam" id="PF13650">
    <property type="entry name" value="Asp_protease_2"/>
    <property type="match status" value="1"/>
</dbReference>
<protein>
    <recommendedName>
        <fullName evidence="2">Aspartyl protease</fullName>
    </recommendedName>
</protein>
<evidence type="ECO:0000313" key="1">
    <source>
        <dbReference type="EMBL" id="HGG02468.1"/>
    </source>
</evidence>
<dbReference type="EMBL" id="DSPX01000185">
    <property type="protein sequence ID" value="HGG02468.1"/>
    <property type="molecule type" value="Genomic_DNA"/>
</dbReference>
<comment type="caution">
    <text evidence="1">The sequence shown here is derived from an EMBL/GenBank/DDBJ whole genome shotgun (WGS) entry which is preliminary data.</text>
</comment>
<name>A0A7C3ZYD0_9CYAN</name>
<dbReference type="SUPFAM" id="SSF50630">
    <property type="entry name" value="Acid proteases"/>
    <property type="match status" value="1"/>
</dbReference>
<dbReference type="AlphaFoldDB" id="A0A7C3ZYD0"/>
<gene>
    <name evidence="1" type="ORF">ENR15_17935</name>
</gene>
<dbReference type="GO" id="GO:0004190">
    <property type="term" value="F:aspartic-type endopeptidase activity"/>
    <property type="evidence" value="ECO:0007669"/>
    <property type="project" value="InterPro"/>
</dbReference>
<dbReference type="InterPro" id="IPR021109">
    <property type="entry name" value="Peptidase_aspartic_dom_sf"/>
</dbReference>
<dbReference type="GO" id="GO:0006508">
    <property type="term" value="P:proteolysis"/>
    <property type="evidence" value="ECO:0007669"/>
    <property type="project" value="InterPro"/>
</dbReference>
<dbReference type="Gene3D" id="2.40.70.10">
    <property type="entry name" value="Acid Proteases"/>
    <property type="match status" value="1"/>
</dbReference>
<evidence type="ECO:0008006" key="2">
    <source>
        <dbReference type="Google" id="ProtNLM"/>
    </source>
</evidence>
<proteinExistence type="predicted"/>
<dbReference type="PROSITE" id="PS00141">
    <property type="entry name" value="ASP_PROTEASE"/>
    <property type="match status" value="1"/>
</dbReference>
<reference evidence="1" key="1">
    <citation type="journal article" date="2020" name="mSystems">
        <title>Genome- and Community-Level Interaction Insights into Carbon Utilization and Element Cycling Functions of Hydrothermarchaeota in Hydrothermal Sediment.</title>
        <authorList>
            <person name="Zhou Z."/>
            <person name="Liu Y."/>
            <person name="Xu W."/>
            <person name="Pan J."/>
            <person name="Luo Z.H."/>
            <person name="Li M."/>
        </authorList>
    </citation>
    <scope>NUCLEOTIDE SEQUENCE [LARGE SCALE GENOMIC DNA]</scope>
    <source>
        <strain evidence="1">SpSt-374</strain>
    </source>
</reference>
<accession>A0A7C3ZYD0</accession>